<dbReference type="EMBL" id="MU005771">
    <property type="protein sequence ID" value="KAF2708780.1"/>
    <property type="molecule type" value="Genomic_DNA"/>
</dbReference>
<dbReference type="InterPro" id="IPR033162">
    <property type="entry name" value="TBCD"/>
</dbReference>
<dbReference type="Pfam" id="PF25767">
    <property type="entry name" value="ARM_TBCD_2nd"/>
    <property type="match status" value="1"/>
</dbReference>
<dbReference type="Gene3D" id="1.25.10.10">
    <property type="entry name" value="Leucine-rich Repeat Variant"/>
    <property type="match status" value="1"/>
</dbReference>
<keyword evidence="1" id="KW-0143">Chaperone</keyword>
<evidence type="ECO:0000256" key="1">
    <source>
        <dbReference type="ARBA" id="ARBA00023186"/>
    </source>
</evidence>
<dbReference type="Pfam" id="PF23579">
    <property type="entry name" value="ARM_TBCD"/>
    <property type="match status" value="1"/>
</dbReference>
<dbReference type="GO" id="GO:0048487">
    <property type="term" value="F:beta-tubulin binding"/>
    <property type="evidence" value="ECO:0007669"/>
    <property type="project" value="InterPro"/>
</dbReference>
<dbReference type="GO" id="GO:0007021">
    <property type="term" value="P:tubulin complex assembly"/>
    <property type="evidence" value="ECO:0007669"/>
    <property type="project" value="InterPro"/>
</dbReference>
<reference evidence="4" key="1">
    <citation type="journal article" date="2020" name="Stud. Mycol.">
        <title>101 Dothideomycetes genomes: a test case for predicting lifestyles and emergence of pathogens.</title>
        <authorList>
            <person name="Haridas S."/>
            <person name="Albert R."/>
            <person name="Binder M."/>
            <person name="Bloem J."/>
            <person name="Labutti K."/>
            <person name="Salamov A."/>
            <person name="Andreopoulos B."/>
            <person name="Baker S."/>
            <person name="Barry K."/>
            <person name="Bills G."/>
            <person name="Bluhm B."/>
            <person name="Cannon C."/>
            <person name="Castanera R."/>
            <person name="Culley D."/>
            <person name="Daum C."/>
            <person name="Ezra D."/>
            <person name="Gonzalez J."/>
            <person name="Henrissat B."/>
            <person name="Kuo A."/>
            <person name="Liang C."/>
            <person name="Lipzen A."/>
            <person name="Lutzoni F."/>
            <person name="Magnuson J."/>
            <person name="Mondo S."/>
            <person name="Nolan M."/>
            <person name="Ohm R."/>
            <person name="Pangilinan J."/>
            <person name="Park H.-J."/>
            <person name="Ramirez L."/>
            <person name="Alfaro M."/>
            <person name="Sun H."/>
            <person name="Tritt A."/>
            <person name="Yoshinaga Y."/>
            <person name="Zwiers L.-H."/>
            <person name="Turgeon B."/>
            <person name="Goodwin S."/>
            <person name="Spatafora J."/>
            <person name="Crous P."/>
            <person name="Grigoriev I."/>
        </authorList>
    </citation>
    <scope>NUCLEOTIDE SEQUENCE</scope>
    <source>
        <strain evidence="4">CBS 279.74</strain>
    </source>
</reference>
<dbReference type="InterPro" id="IPR011989">
    <property type="entry name" value="ARM-like"/>
</dbReference>
<dbReference type="GO" id="GO:0005096">
    <property type="term" value="F:GTPase activator activity"/>
    <property type="evidence" value="ECO:0007669"/>
    <property type="project" value="InterPro"/>
</dbReference>
<feature type="domain" description="Tubulin-folding cofactor D ARM repeats" evidence="3">
    <location>
        <begin position="350"/>
        <end position="556"/>
    </location>
</feature>
<evidence type="ECO:0000259" key="3">
    <source>
        <dbReference type="Pfam" id="PF25767"/>
    </source>
</evidence>
<dbReference type="OrthoDB" id="10253476at2759"/>
<dbReference type="PANTHER" id="PTHR12658">
    <property type="entry name" value="BETA-TUBULIN COFACTOR D"/>
    <property type="match status" value="1"/>
</dbReference>
<dbReference type="AlphaFoldDB" id="A0A6G1K7N1"/>
<dbReference type="InterPro" id="IPR016024">
    <property type="entry name" value="ARM-type_fold"/>
</dbReference>
<dbReference type="PANTHER" id="PTHR12658:SF0">
    <property type="entry name" value="TUBULIN-SPECIFIC CHAPERONE D"/>
    <property type="match status" value="1"/>
</dbReference>
<dbReference type="Proteomes" id="UP000799428">
    <property type="component" value="Unassembled WGS sequence"/>
</dbReference>
<organism evidence="4 5">
    <name type="scientific">Pleomassaria siparia CBS 279.74</name>
    <dbReference type="NCBI Taxonomy" id="1314801"/>
    <lineage>
        <taxon>Eukaryota</taxon>
        <taxon>Fungi</taxon>
        <taxon>Dikarya</taxon>
        <taxon>Ascomycota</taxon>
        <taxon>Pezizomycotina</taxon>
        <taxon>Dothideomycetes</taxon>
        <taxon>Pleosporomycetidae</taxon>
        <taxon>Pleosporales</taxon>
        <taxon>Pleomassariaceae</taxon>
        <taxon>Pleomassaria</taxon>
    </lineage>
</organism>
<proteinExistence type="predicted"/>
<name>A0A6G1K7N1_9PLEO</name>
<gene>
    <name evidence="4" type="ORF">K504DRAFT_482284</name>
</gene>
<dbReference type="InterPro" id="IPR022577">
    <property type="entry name" value="TBCD_C"/>
</dbReference>
<dbReference type="SUPFAM" id="SSF48371">
    <property type="entry name" value="ARM repeat"/>
    <property type="match status" value="2"/>
</dbReference>
<dbReference type="Pfam" id="PF12612">
    <property type="entry name" value="TFCD_C"/>
    <property type="match status" value="1"/>
</dbReference>
<dbReference type="GO" id="GO:0000226">
    <property type="term" value="P:microtubule cytoskeleton organization"/>
    <property type="evidence" value="ECO:0007669"/>
    <property type="project" value="TreeGrafter"/>
</dbReference>
<feature type="domain" description="Tubulin-folding cofactor D C-terminal" evidence="2">
    <location>
        <begin position="926"/>
        <end position="1102"/>
    </location>
</feature>
<evidence type="ECO:0000313" key="5">
    <source>
        <dbReference type="Proteomes" id="UP000799428"/>
    </source>
</evidence>
<evidence type="ECO:0000259" key="2">
    <source>
        <dbReference type="Pfam" id="PF12612"/>
    </source>
</evidence>
<dbReference type="GO" id="GO:0007023">
    <property type="term" value="P:post-chaperonin tubulin folding pathway"/>
    <property type="evidence" value="ECO:0007669"/>
    <property type="project" value="InterPro"/>
</dbReference>
<accession>A0A6G1K7N1</accession>
<dbReference type="InterPro" id="IPR058033">
    <property type="entry name" value="ARM_TBCD_2nd"/>
</dbReference>
<evidence type="ECO:0000313" key="4">
    <source>
        <dbReference type="EMBL" id="KAF2708780.1"/>
    </source>
</evidence>
<sequence length="1186" mass="129444">MNAGEDDDLKLQRASASALSDLEKLLHQILRKPKHEASIGEGEGEVRQSVRVLDMWKATGLIDPFQEDPQLLDTHLKTLIPPLVTAYLDSLHVTVKENPKKGFVPVSHAVCQIINMFCKVRGEKVIKSFLNNEPKYLEPILHEFEKGCKYDTMVNEPQSPLLRPWTERYVLLLWLSHLMLAPFPLASMSSLQSSHETSTALSIDLPPEVPGIALRVLTICIAGLQSATKERSAAAHLLVRLCVRPDMQEIGLLDSLVKWSLSFFSNLSESSADIHQCLGVLSFLSGLVTSATNVEIGPFLPAIYQSCQNIISQNNLAFVKSSAVARRLIVKTLRNIVVHCLQAGAAPSGLDVTSVVEEVIEFLLESVADGDSPVRYSASKALSIVTMKLEPDMAGDVVEAILGSLNENVYWQGTKRNLSGVNPLQWHGLTLTLSHLLYRRALSTAQLPDILNALLLALAFEQRSATGGSIGTNVRDAACFGIWALSRRYTTDVLLSVETSSIRASQHHGSLSVPQVLAIELLIVACLDPAGNIRRGSSAALQELVGRNPNTVEEGIPLVQIVDFHAVGLRERGMCDVATKASELRPMYWEALSDNLLGWRGTGSMDAPSRLFAASTVGRLSNKQSENTVRSMADQLCIQLKSLKPREVEERHGLVMALSALVTQSNKSNQEKDAVTEPKYADLTHLWKLFDNVLKLEDKSFVSPTLRPEYTASAICNLIGTLATMTCQLSTKSNVPSIPTKEIVRLLNLCLGRQEEAVLGAIPSSTRGVLELLAIVSPAEKDGLISGWLDKLENEASYNGLRCSGHAIALGAAYSLLDETAEEKSRIIKALTFRCTGGVAIDARTVALQALQVLLKTNNDTPSTTSLPQDVKDAIATVLHIALNDYTVTKRGDVGSLVRLEALATTGTAWSTGLLKGSSSDDLLHADVLRLSLEKLDKVRTRAAEVLGKGQDEHFQEVISDVADGTSSYEYFFNALKILQPTTTSYAVKEAVLLGFVSSASMGSESVVQNSRAALIDAIDLLPISNASGHGERFSLLDMVTCLTDLIKQNLDCDRILIPLLDVIAFLFDMQILNRLADTSFNFRTLLSLTQKAHFKSTHMQKLHLALDIYRGLGGIATTHLDTVNKVATMLLHPFPKVRISAAEALWVLTQEEELKRYDWSLPPKNLKPAVETIKSSLARAVSLEG</sequence>
<keyword evidence="5" id="KW-1185">Reference proteome</keyword>
<protein>
    <submittedName>
        <fullName evidence="4">Uncharacterized protein</fullName>
    </submittedName>
</protein>